<dbReference type="PANTHER" id="PTHR33050:SF7">
    <property type="entry name" value="RIBONUCLEASE H"/>
    <property type="match status" value="1"/>
</dbReference>
<feature type="compositionally biased region" description="Polar residues" evidence="1">
    <location>
        <begin position="52"/>
        <end position="61"/>
    </location>
</feature>
<protein>
    <recommendedName>
        <fullName evidence="2">RNase H type-1 domain-containing protein</fullName>
    </recommendedName>
</protein>
<dbReference type="InterPro" id="IPR044730">
    <property type="entry name" value="RNase_H-like_dom_plant"/>
</dbReference>
<evidence type="ECO:0000313" key="3">
    <source>
        <dbReference type="EMBL" id="EGG12743.1"/>
    </source>
</evidence>
<dbReference type="InterPro" id="IPR012337">
    <property type="entry name" value="RNaseH-like_sf"/>
</dbReference>
<dbReference type="eggNOG" id="ENOG502SBMV">
    <property type="taxonomic scope" value="Eukaryota"/>
</dbReference>
<feature type="compositionally biased region" description="Polar residues" evidence="1">
    <location>
        <begin position="102"/>
        <end position="112"/>
    </location>
</feature>
<keyword evidence="4" id="KW-1185">Reference proteome</keyword>
<accession>F4R455</accession>
<dbReference type="RefSeq" id="XP_007403681.1">
    <property type="nucleotide sequence ID" value="XM_007403619.1"/>
</dbReference>
<reference evidence="4" key="1">
    <citation type="journal article" date="2011" name="Proc. Natl. Acad. Sci. U.S.A.">
        <title>Obligate biotrophy features unraveled by the genomic analysis of rust fungi.</title>
        <authorList>
            <person name="Duplessis S."/>
            <person name="Cuomo C.A."/>
            <person name="Lin Y.-C."/>
            <person name="Aerts A."/>
            <person name="Tisserant E."/>
            <person name="Veneault-Fourrey C."/>
            <person name="Joly D.L."/>
            <person name="Hacquard S."/>
            <person name="Amselem J."/>
            <person name="Cantarel B.L."/>
            <person name="Chiu R."/>
            <person name="Coutinho P.M."/>
            <person name="Feau N."/>
            <person name="Field M."/>
            <person name="Frey P."/>
            <person name="Gelhaye E."/>
            <person name="Goldberg J."/>
            <person name="Grabherr M.G."/>
            <person name="Kodira C.D."/>
            <person name="Kohler A."/>
            <person name="Kuees U."/>
            <person name="Lindquist E.A."/>
            <person name="Lucas S.M."/>
            <person name="Mago R."/>
            <person name="Mauceli E."/>
            <person name="Morin E."/>
            <person name="Murat C."/>
            <person name="Pangilinan J.L."/>
            <person name="Park R."/>
            <person name="Pearson M."/>
            <person name="Quesneville H."/>
            <person name="Rouhier N."/>
            <person name="Sakthikumar S."/>
            <person name="Salamov A.A."/>
            <person name="Schmutz J."/>
            <person name="Selles B."/>
            <person name="Shapiro H."/>
            <person name="Tanguay P."/>
            <person name="Tuskan G.A."/>
            <person name="Henrissat B."/>
            <person name="Van de Peer Y."/>
            <person name="Rouze P."/>
            <person name="Ellis J.G."/>
            <person name="Dodds P.N."/>
            <person name="Schein J.E."/>
            <person name="Zhong S."/>
            <person name="Hamelin R.C."/>
            <person name="Grigoriev I.V."/>
            <person name="Szabo L.J."/>
            <person name="Martin F."/>
        </authorList>
    </citation>
    <scope>NUCLEOTIDE SEQUENCE [LARGE SCALE GENOMIC DNA]</scope>
    <source>
        <strain evidence="4">98AG31 / pathotype 3-4-7</strain>
    </source>
</reference>
<dbReference type="OrthoDB" id="198652at2759"/>
<dbReference type="VEuPathDB" id="FungiDB:MELLADRAFT_86999"/>
<dbReference type="Pfam" id="PF13456">
    <property type="entry name" value="RVT_3"/>
    <property type="match status" value="1"/>
</dbReference>
<dbReference type="EMBL" id="GL883090">
    <property type="protein sequence ID" value="EGG12743.1"/>
    <property type="molecule type" value="Genomic_DNA"/>
</dbReference>
<evidence type="ECO:0000313" key="4">
    <source>
        <dbReference type="Proteomes" id="UP000001072"/>
    </source>
</evidence>
<dbReference type="InterPro" id="IPR002156">
    <property type="entry name" value="RNaseH_domain"/>
</dbReference>
<sequence>MPKSPPRFEDLSMFPSNPVTNTAGPPPPPPPVQDVFSVGARTPSPRPAGPSRISTSPSKLVSSGSYTSTTSFSTSTYGSTSPYTPPNMFERIDKGKRKRTHSISSNLPSVFPSQPAPAASGVPFSTGLSSFAPAPAASGIPAAAGPISGAITSAPYLEENKHLVPEQFSPISYEVNRIALLYKSDIKSHISAFNSCKNRPANWQNSLTKDLLEYNFVDLRKFYGAVASSDPPQSRLRINTDGDLKNVEGAAPKEITDNNHWQNLLAVLKHAYIAAFPPAALSIKSYFEYILSLPGLFQARVHWEDVRDFDAELRKEFASRPSLVWGDYEHKSLKGIDNRILYSSTSKLGRAAIPSAKYQPKRSPEDVASNPSIKSKALTLFLWLISLATTGTLVFAPSVQLTATEYTGYAIKMDALRIIKEASLTDEPNARTFLQGLEIDVLDTGYSAAVNSSIHADPLPSAPPLSSDPQAAYAINRRPDLFQINCSINVENLKILLKNHPNKPFVDSIILGLTDGFWPISEMSSDSTVYNKNHASGPEAEEVLIKTRDKELKLNRFSPPFQTLLPGMKVSPLCLATNPSSGKVRMCTNMSFGNPSPNDLIRKDDIKIDLDGIPYFIPFMLYHYFGKHKFILWKSDVDAAFRNLPVSRQWQFRQIIRINKAFHADRNVNFGCASSPKLWCAFFSLVLWIAYYKFNITDLNAYMDDSWGIGLASDMVLFKGCTIPLNQAKFLSIFDFINLPWAWEKQIFGSTLDIIGYSVDCNSMRNAHIPLNRLNVKDLNWLANALESWPGRKVLKHLHWSLTEADCMFFTDACPTGFGFWQPSNGRAWHCSLPPPSRNSYWAELLVVVSAIKMAVDFKASRTAIFTDSESVSYLFSSHRPTSTARALFKLAIDLMLSNSLDVKVRFVPRQHNRVADALSKGQVDLARLMVPRLRLEDFYPDPSTLQGGFQDRSLPALTQ</sequence>
<dbReference type="AlphaFoldDB" id="F4R455"/>
<name>F4R455_MELLP</name>
<feature type="compositionally biased region" description="Basic and acidic residues" evidence="1">
    <location>
        <begin position="1"/>
        <end position="10"/>
    </location>
</feature>
<feature type="domain" description="RNase H type-1" evidence="2">
    <location>
        <begin position="825"/>
        <end position="921"/>
    </location>
</feature>
<dbReference type="Gene3D" id="3.30.420.10">
    <property type="entry name" value="Ribonuclease H-like superfamily/Ribonuclease H"/>
    <property type="match status" value="1"/>
</dbReference>
<feature type="compositionally biased region" description="Low complexity" evidence="1">
    <location>
        <begin position="62"/>
        <end position="82"/>
    </location>
</feature>
<dbReference type="SUPFAM" id="SSF53098">
    <property type="entry name" value="Ribonuclease H-like"/>
    <property type="match status" value="1"/>
</dbReference>
<dbReference type="KEGG" id="mlr:MELLADRAFT_86999"/>
<dbReference type="InterPro" id="IPR052055">
    <property type="entry name" value="Hepadnavirus_pol/RT"/>
</dbReference>
<dbReference type="STRING" id="747676.F4R455"/>
<dbReference type="PANTHER" id="PTHR33050">
    <property type="entry name" value="REVERSE TRANSCRIPTASE DOMAIN-CONTAINING PROTEIN"/>
    <property type="match status" value="1"/>
</dbReference>
<dbReference type="CDD" id="cd06222">
    <property type="entry name" value="RNase_H_like"/>
    <property type="match status" value="1"/>
</dbReference>
<proteinExistence type="predicted"/>
<organism evidence="4">
    <name type="scientific">Melampsora larici-populina (strain 98AG31 / pathotype 3-4-7)</name>
    <name type="common">Poplar leaf rust fungus</name>
    <dbReference type="NCBI Taxonomy" id="747676"/>
    <lineage>
        <taxon>Eukaryota</taxon>
        <taxon>Fungi</taxon>
        <taxon>Dikarya</taxon>
        <taxon>Basidiomycota</taxon>
        <taxon>Pucciniomycotina</taxon>
        <taxon>Pucciniomycetes</taxon>
        <taxon>Pucciniales</taxon>
        <taxon>Melampsoraceae</taxon>
        <taxon>Melampsora</taxon>
    </lineage>
</organism>
<dbReference type="GO" id="GO:0004523">
    <property type="term" value="F:RNA-DNA hybrid ribonuclease activity"/>
    <property type="evidence" value="ECO:0007669"/>
    <property type="project" value="InterPro"/>
</dbReference>
<dbReference type="InParanoid" id="F4R455"/>
<dbReference type="Proteomes" id="UP000001072">
    <property type="component" value="Unassembled WGS sequence"/>
</dbReference>
<dbReference type="SUPFAM" id="SSF56672">
    <property type="entry name" value="DNA/RNA polymerases"/>
    <property type="match status" value="1"/>
</dbReference>
<dbReference type="HOGENOM" id="CLU_006730_0_0_1"/>
<evidence type="ECO:0000256" key="1">
    <source>
        <dbReference type="SAM" id="MobiDB-lite"/>
    </source>
</evidence>
<evidence type="ECO:0000259" key="2">
    <source>
        <dbReference type="Pfam" id="PF13456"/>
    </source>
</evidence>
<dbReference type="GO" id="GO:0003676">
    <property type="term" value="F:nucleic acid binding"/>
    <property type="evidence" value="ECO:0007669"/>
    <property type="project" value="InterPro"/>
</dbReference>
<dbReference type="InterPro" id="IPR043502">
    <property type="entry name" value="DNA/RNA_pol_sf"/>
</dbReference>
<feature type="region of interest" description="Disordered" evidence="1">
    <location>
        <begin position="1"/>
        <end position="116"/>
    </location>
</feature>
<gene>
    <name evidence="3" type="ORF">MELLADRAFT_86999</name>
</gene>
<feature type="compositionally biased region" description="Polar residues" evidence="1">
    <location>
        <begin position="14"/>
        <end position="23"/>
    </location>
</feature>
<dbReference type="InterPro" id="IPR036397">
    <property type="entry name" value="RNaseH_sf"/>
</dbReference>
<dbReference type="GeneID" id="18934362"/>